<accession>A0A0H2R3U4</accession>
<gene>
    <name evidence="2" type="ORF">SCHPADRAFT_946081</name>
</gene>
<evidence type="ECO:0000313" key="2">
    <source>
        <dbReference type="EMBL" id="KLO06445.1"/>
    </source>
</evidence>
<dbReference type="AlphaFoldDB" id="A0A0H2R3U4"/>
<dbReference type="InParanoid" id="A0A0H2R3U4"/>
<evidence type="ECO:0000313" key="3">
    <source>
        <dbReference type="Proteomes" id="UP000053477"/>
    </source>
</evidence>
<proteinExistence type="predicted"/>
<feature type="region of interest" description="Disordered" evidence="1">
    <location>
        <begin position="340"/>
        <end position="377"/>
    </location>
</feature>
<sequence length="377" mass="42273">MARTYSDKLAARLAKKRRHRTRSTLDIQTRLSIAKKAAATKASIAEALTAERARQECFVLEMAKKHNVAVSAMRQRVLSASSFKQTRKANKFNAWIHCRSLDINDNVPEGSRAKLQELQAQALAHEDYRSVPAAQLAAMVWELEAYRLVKKTGPSSQKNGRTQDIRFTTSRVDLELKNLRKRAQTSSLCITTNSRADQSGQPKLHVDPISRRFIEVGLGLDINEFSTKFEAFAVSGLCGVPTNDNDRRTLLKTHIRNAVRHGLRLATGINDLEMSWKYYGADIVRKYRVVLKGWPVNTFNLDRASRSVLETIISKIEEGTVAWMEATDEEIETHLSTIVEVEKTRKPRSGKDKGRKKAGAGSGTQLTPEEVPSDADE</sequence>
<dbReference type="STRING" id="27342.A0A0H2R3U4"/>
<evidence type="ECO:0000256" key="1">
    <source>
        <dbReference type="SAM" id="MobiDB-lite"/>
    </source>
</evidence>
<protein>
    <submittedName>
        <fullName evidence="2">Uncharacterized protein</fullName>
    </submittedName>
</protein>
<organism evidence="2 3">
    <name type="scientific">Schizopora paradoxa</name>
    <dbReference type="NCBI Taxonomy" id="27342"/>
    <lineage>
        <taxon>Eukaryota</taxon>
        <taxon>Fungi</taxon>
        <taxon>Dikarya</taxon>
        <taxon>Basidiomycota</taxon>
        <taxon>Agaricomycotina</taxon>
        <taxon>Agaricomycetes</taxon>
        <taxon>Hymenochaetales</taxon>
        <taxon>Schizoporaceae</taxon>
        <taxon>Schizopora</taxon>
    </lineage>
</organism>
<dbReference type="Proteomes" id="UP000053477">
    <property type="component" value="Unassembled WGS sequence"/>
</dbReference>
<dbReference type="OrthoDB" id="3247681at2759"/>
<dbReference type="EMBL" id="KQ086206">
    <property type="protein sequence ID" value="KLO06445.1"/>
    <property type="molecule type" value="Genomic_DNA"/>
</dbReference>
<feature type="compositionally biased region" description="Basic and acidic residues" evidence="1">
    <location>
        <begin position="340"/>
        <end position="352"/>
    </location>
</feature>
<name>A0A0H2R3U4_9AGAM</name>
<reference evidence="2 3" key="1">
    <citation type="submission" date="2015-04" db="EMBL/GenBank/DDBJ databases">
        <title>Complete genome sequence of Schizopora paradoxa KUC8140, a cosmopolitan wood degrader in East Asia.</title>
        <authorList>
            <consortium name="DOE Joint Genome Institute"/>
            <person name="Min B."/>
            <person name="Park H."/>
            <person name="Jang Y."/>
            <person name="Kim J.-J."/>
            <person name="Kim K.H."/>
            <person name="Pangilinan J."/>
            <person name="Lipzen A."/>
            <person name="Riley R."/>
            <person name="Grigoriev I.V."/>
            <person name="Spatafora J.W."/>
            <person name="Choi I.-G."/>
        </authorList>
    </citation>
    <scope>NUCLEOTIDE SEQUENCE [LARGE SCALE GENOMIC DNA]</scope>
    <source>
        <strain evidence="2 3">KUC8140</strain>
    </source>
</reference>
<keyword evidence="3" id="KW-1185">Reference proteome</keyword>